<evidence type="ECO:0000256" key="4">
    <source>
        <dbReference type="PROSITE-ProRule" id="PRU00335"/>
    </source>
</evidence>
<dbReference type="EMBL" id="CP022685">
    <property type="protein sequence ID" value="ATL31094.1"/>
    <property type="molecule type" value="Genomic_DNA"/>
</dbReference>
<accession>A0A291QHZ1</accession>
<proteinExistence type="predicted"/>
<dbReference type="InterPro" id="IPR050109">
    <property type="entry name" value="HTH-type_TetR-like_transc_reg"/>
</dbReference>
<dbReference type="Gene3D" id="1.10.357.10">
    <property type="entry name" value="Tetracycline Repressor, domain 2"/>
    <property type="match status" value="1"/>
</dbReference>
<reference evidence="6 7" key="1">
    <citation type="submission" date="2017-08" db="EMBL/GenBank/DDBJ databases">
        <title>Complete Genome Sequence of Streptomyces formicae KY5, the formicamycin producer.</title>
        <authorList>
            <person name="Holmes N.A."/>
            <person name="Devine R."/>
            <person name="Qin Z."/>
            <person name="Seipke R.F."/>
            <person name="Wilkinson B."/>
            <person name="Hutchings M.I."/>
        </authorList>
    </citation>
    <scope>NUCLEOTIDE SEQUENCE [LARGE SCALE GENOMIC DNA]</scope>
    <source>
        <strain evidence="6 7">KY5</strain>
    </source>
</reference>
<evidence type="ECO:0000313" key="7">
    <source>
        <dbReference type="Proteomes" id="UP000221011"/>
    </source>
</evidence>
<dbReference type="SUPFAM" id="SSF46689">
    <property type="entry name" value="Homeodomain-like"/>
    <property type="match status" value="1"/>
</dbReference>
<dbReference type="PROSITE" id="PS01081">
    <property type="entry name" value="HTH_TETR_1"/>
    <property type="match status" value="1"/>
</dbReference>
<sequence length="233" mass="25606">MARQERAIRTRQAILVAAAQVFDEVGYEAATISQILHKSGVTKGALYFHFASKEELAQGVLAQQVDALPVAPPQELKLQDAVDQALLLAHLLKKDTGDPIVQGSVRLTVEQGSAKDGLDRRVPMKQWTEHTLEIFEQAKQAGELPDHVDVVRIAELSVGAFTGVQLLSNIMNDREDLVERVADLYMYLLSAVATPAVLARLDFAPARGARVYEAAMELSRARREEEDEVPEPG</sequence>
<dbReference type="GO" id="GO:0003700">
    <property type="term" value="F:DNA-binding transcription factor activity"/>
    <property type="evidence" value="ECO:0007669"/>
    <property type="project" value="TreeGrafter"/>
</dbReference>
<dbReference type="InterPro" id="IPR009057">
    <property type="entry name" value="Homeodomain-like_sf"/>
</dbReference>
<evidence type="ECO:0000259" key="5">
    <source>
        <dbReference type="PROSITE" id="PS50977"/>
    </source>
</evidence>
<evidence type="ECO:0000313" key="6">
    <source>
        <dbReference type="EMBL" id="ATL31094.1"/>
    </source>
</evidence>
<dbReference type="PANTHER" id="PTHR30055">
    <property type="entry name" value="HTH-TYPE TRANSCRIPTIONAL REGULATOR RUTR"/>
    <property type="match status" value="1"/>
</dbReference>
<gene>
    <name evidence="6" type="ORF">KY5_6076</name>
</gene>
<dbReference type="AlphaFoldDB" id="A0A291QHZ1"/>
<keyword evidence="2 4" id="KW-0238">DNA-binding</keyword>
<dbReference type="PROSITE" id="PS50977">
    <property type="entry name" value="HTH_TETR_2"/>
    <property type="match status" value="1"/>
</dbReference>
<name>A0A291QHZ1_9ACTN</name>
<keyword evidence="7" id="KW-1185">Reference proteome</keyword>
<evidence type="ECO:0000256" key="3">
    <source>
        <dbReference type="ARBA" id="ARBA00023163"/>
    </source>
</evidence>
<dbReference type="Proteomes" id="UP000221011">
    <property type="component" value="Chromosome"/>
</dbReference>
<organism evidence="6 7">
    <name type="scientific">Streptomyces formicae</name>
    <dbReference type="NCBI Taxonomy" id="1616117"/>
    <lineage>
        <taxon>Bacteria</taxon>
        <taxon>Bacillati</taxon>
        <taxon>Actinomycetota</taxon>
        <taxon>Actinomycetes</taxon>
        <taxon>Kitasatosporales</taxon>
        <taxon>Streptomycetaceae</taxon>
        <taxon>Streptomyces</taxon>
    </lineage>
</organism>
<feature type="DNA-binding region" description="H-T-H motif" evidence="4">
    <location>
        <begin position="31"/>
        <end position="50"/>
    </location>
</feature>
<dbReference type="InterPro" id="IPR001647">
    <property type="entry name" value="HTH_TetR"/>
</dbReference>
<dbReference type="KEGG" id="sfk:KY5_6076"/>
<evidence type="ECO:0000256" key="2">
    <source>
        <dbReference type="ARBA" id="ARBA00023125"/>
    </source>
</evidence>
<dbReference type="SUPFAM" id="SSF48498">
    <property type="entry name" value="Tetracyclin repressor-like, C-terminal domain"/>
    <property type="match status" value="1"/>
</dbReference>
<evidence type="ECO:0000256" key="1">
    <source>
        <dbReference type="ARBA" id="ARBA00023015"/>
    </source>
</evidence>
<dbReference type="NCBIfam" id="NF041196">
    <property type="entry name" value="ScbR_bind_reg"/>
    <property type="match status" value="1"/>
</dbReference>
<dbReference type="PRINTS" id="PR00455">
    <property type="entry name" value="HTHTETR"/>
</dbReference>
<keyword evidence="1" id="KW-0805">Transcription regulation</keyword>
<dbReference type="InterPro" id="IPR036271">
    <property type="entry name" value="Tet_transcr_reg_TetR-rel_C_sf"/>
</dbReference>
<dbReference type="RefSeq" id="WP_098245286.1">
    <property type="nucleotide sequence ID" value="NZ_CP022685.1"/>
</dbReference>
<dbReference type="GO" id="GO:0000976">
    <property type="term" value="F:transcription cis-regulatory region binding"/>
    <property type="evidence" value="ECO:0007669"/>
    <property type="project" value="TreeGrafter"/>
</dbReference>
<dbReference type="PANTHER" id="PTHR30055:SF234">
    <property type="entry name" value="HTH-TYPE TRANSCRIPTIONAL REGULATOR BETI"/>
    <property type="match status" value="1"/>
</dbReference>
<keyword evidence="3" id="KW-0804">Transcription</keyword>
<protein>
    <submittedName>
        <fullName evidence="6">Transcriptional regulator, TetR family</fullName>
    </submittedName>
</protein>
<dbReference type="Pfam" id="PF00440">
    <property type="entry name" value="TetR_N"/>
    <property type="match status" value="1"/>
</dbReference>
<feature type="domain" description="HTH tetR-type" evidence="5">
    <location>
        <begin position="8"/>
        <end position="68"/>
    </location>
</feature>
<dbReference type="InterPro" id="IPR023772">
    <property type="entry name" value="DNA-bd_HTH_TetR-type_CS"/>
</dbReference>
<dbReference type="InterPro" id="IPR047923">
    <property type="entry name" value="ArpA-like"/>
</dbReference>